<sequence>MTTMQIVELAAAAALVLLSVVVYRRKGAEGQGGYGNQGSVIVLFIAILLAVHGLGLLEYRPSQAEIDHAAEQGGSQ</sequence>
<keyword evidence="1" id="KW-0472">Membrane</keyword>
<evidence type="ECO:0000313" key="2">
    <source>
        <dbReference type="EMBL" id="MCL6741187.1"/>
    </source>
</evidence>
<comment type="caution">
    <text evidence="2">The sequence shown here is derived from an EMBL/GenBank/DDBJ whole genome shotgun (WGS) entry which is preliminary data.</text>
</comment>
<gene>
    <name evidence="2" type="ORF">LZ518_08595</name>
</gene>
<keyword evidence="1" id="KW-1133">Transmembrane helix</keyword>
<dbReference type="EMBL" id="JAMGBB010000001">
    <property type="protein sequence ID" value="MCL6741187.1"/>
    <property type="molecule type" value="Genomic_DNA"/>
</dbReference>
<dbReference type="Proteomes" id="UP001165383">
    <property type="component" value="Unassembled WGS sequence"/>
</dbReference>
<protein>
    <submittedName>
        <fullName evidence="2">Uncharacterized protein</fullName>
    </submittedName>
</protein>
<organism evidence="2 3">
    <name type="scientific">Sphingomonas brevis</name>
    <dbReference type="NCBI Taxonomy" id="2908206"/>
    <lineage>
        <taxon>Bacteria</taxon>
        <taxon>Pseudomonadati</taxon>
        <taxon>Pseudomonadota</taxon>
        <taxon>Alphaproteobacteria</taxon>
        <taxon>Sphingomonadales</taxon>
        <taxon>Sphingomonadaceae</taxon>
        <taxon>Sphingomonas</taxon>
    </lineage>
</organism>
<evidence type="ECO:0000313" key="3">
    <source>
        <dbReference type="Proteomes" id="UP001165383"/>
    </source>
</evidence>
<name>A0ABT0SAJ7_9SPHN</name>
<feature type="transmembrane region" description="Helical" evidence="1">
    <location>
        <begin position="40"/>
        <end position="57"/>
    </location>
</feature>
<keyword evidence="3" id="KW-1185">Reference proteome</keyword>
<accession>A0ABT0SAJ7</accession>
<dbReference type="RefSeq" id="WP_249915588.1">
    <property type="nucleotide sequence ID" value="NZ_JAMGBB010000001.1"/>
</dbReference>
<evidence type="ECO:0000256" key="1">
    <source>
        <dbReference type="SAM" id="Phobius"/>
    </source>
</evidence>
<proteinExistence type="predicted"/>
<keyword evidence="1" id="KW-0812">Transmembrane</keyword>
<reference evidence="2" key="1">
    <citation type="submission" date="2022-05" db="EMBL/GenBank/DDBJ databases">
        <authorList>
            <person name="Jo J.-H."/>
            <person name="Im W.-T."/>
        </authorList>
    </citation>
    <scope>NUCLEOTIDE SEQUENCE</scope>
    <source>
        <strain evidence="2">RB56-2</strain>
    </source>
</reference>